<dbReference type="InterPro" id="IPR050728">
    <property type="entry name" value="Zinc_Metalloprotease_M4"/>
</dbReference>
<evidence type="ECO:0000256" key="5">
    <source>
        <dbReference type="ARBA" id="ARBA00022833"/>
    </source>
</evidence>
<keyword evidence="2" id="KW-0479">Metal-binding</keyword>
<dbReference type="Gene3D" id="3.10.450.40">
    <property type="match status" value="1"/>
</dbReference>
<dbReference type="EMBL" id="JBHMEZ010000001">
    <property type="protein sequence ID" value="MFB9052014.1"/>
    <property type="molecule type" value="Genomic_DNA"/>
</dbReference>
<dbReference type="SUPFAM" id="SSF55486">
    <property type="entry name" value="Metalloproteases ('zincins'), catalytic domain"/>
    <property type="match status" value="1"/>
</dbReference>
<evidence type="ECO:0000256" key="2">
    <source>
        <dbReference type="ARBA" id="ARBA00022723"/>
    </source>
</evidence>
<keyword evidence="4" id="KW-0378">Hydrolase</keyword>
<evidence type="ECO:0000256" key="4">
    <source>
        <dbReference type="ARBA" id="ARBA00022801"/>
    </source>
</evidence>
<evidence type="ECO:0000259" key="11">
    <source>
        <dbReference type="Pfam" id="PF18962"/>
    </source>
</evidence>
<dbReference type="PANTHER" id="PTHR33794">
    <property type="entry name" value="BACILLOLYSIN"/>
    <property type="match status" value="1"/>
</dbReference>
<feature type="domain" description="Secretion system C-terminal sorting" evidence="11">
    <location>
        <begin position="537"/>
        <end position="594"/>
    </location>
</feature>
<evidence type="ECO:0000256" key="3">
    <source>
        <dbReference type="ARBA" id="ARBA00022729"/>
    </source>
</evidence>
<feature type="chain" id="PRO_5045140065" evidence="7">
    <location>
        <begin position="22"/>
        <end position="605"/>
    </location>
</feature>
<evidence type="ECO:0000313" key="13">
    <source>
        <dbReference type="Proteomes" id="UP001589605"/>
    </source>
</evidence>
<dbReference type="Gene3D" id="3.10.170.10">
    <property type="match status" value="1"/>
</dbReference>
<protein>
    <submittedName>
        <fullName evidence="12">T9SS type A sorting domain-containing protein</fullName>
    </submittedName>
</protein>
<keyword evidence="5" id="KW-0862">Zinc</keyword>
<organism evidence="12 13">
    <name type="scientific">Formosa undariae</name>
    <dbReference type="NCBI Taxonomy" id="1325436"/>
    <lineage>
        <taxon>Bacteria</taxon>
        <taxon>Pseudomonadati</taxon>
        <taxon>Bacteroidota</taxon>
        <taxon>Flavobacteriia</taxon>
        <taxon>Flavobacteriales</taxon>
        <taxon>Flavobacteriaceae</taxon>
        <taxon>Formosa</taxon>
    </lineage>
</organism>
<feature type="domain" description="Peptidase M4" evidence="8">
    <location>
        <begin position="248"/>
        <end position="366"/>
    </location>
</feature>
<sequence>MTFRILLLLFIVICPTQITYSQTQNEEVASAWLQSNFNNLVSQKSYELRTVSSQVGASGETLRYSQYINDVPVYNASMAVHVSQNSEVTFHSGSFDNTISRINTVPTLTSEDAVNVTAKALAIEGTITQKESKLLVYNNNGTTQLVYRVTTNSKTLNGFWETIIDANSGEVISKKDIAHYHHAHEDEHEKVNTSRSSTVEVTGKIFNPDPLSTTGASYGGDFIDNDDKTNAYLDDARTDVSFLIANSENGVYTLKGDYLEIKDIQDPETGLFQQKSPVFSFTRDQDGFEAVNAYYHIDKNMRYINETLGIELKSMYNDGVILYDPHAFNGSDNSSYGGGVLKFGIGGVDDAEDADVIVHELGHGIHEWLIKGSISQVEGLSEGFGDYWAQSYSRGLESNNSSRSNATYNDLFKWDGHNEFWDGRVTNYDANYPEGLTGKIHTDGQIFASTLMEVWEFLGKETTDKIVLEGIAMTGSTTTQKEAMSAIRQAAIDMDLACSKIEQIVSIINNRGYDIESFQCSTKSLSIDESVISSISIYPNPASAVISFKNVTSENEISIFNMMGQKVLNQTITQANNSVNVSNLNNGMYVVSFRGFATNLKFIKQ</sequence>
<dbReference type="InterPro" id="IPR026444">
    <property type="entry name" value="Secre_tail"/>
</dbReference>
<dbReference type="RefSeq" id="WP_382380970.1">
    <property type="nucleotide sequence ID" value="NZ_JBHMEZ010000001.1"/>
</dbReference>
<dbReference type="Pfam" id="PF03413">
    <property type="entry name" value="PepSY"/>
    <property type="match status" value="1"/>
</dbReference>
<dbReference type="InterPro" id="IPR013856">
    <property type="entry name" value="Peptidase_M4_domain"/>
</dbReference>
<proteinExistence type="predicted"/>
<dbReference type="InterPro" id="IPR011096">
    <property type="entry name" value="FTP_domain"/>
</dbReference>
<comment type="caution">
    <text evidence="12">The sequence shown here is derived from an EMBL/GenBank/DDBJ whole genome shotgun (WGS) entry which is preliminary data.</text>
</comment>
<keyword evidence="3 7" id="KW-0732">Signal</keyword>
<name>A0ABV5EXV7_9FLAO</name>
<evidence type="ECO:0000256" key="1">
    <source>
        <dbReference type="ARBA" id="ARBA00022670"/>
    </source>
</evidence>
<dbReference type="Pfam" id="PF07504">
    <property type="entry name" value="FTP"/>
    <property type="match status" value="1"/>
</dbReference>
<gene>
    <name evidence="12" type="ORF">ACFFVB_02870</name>
</gene>
<keyword evidence="6" id="KW-0482">Metalloprotease</keyword>
<evidence type="ECO:0000256" key="7">
    <source>
        <dbReference type="SAM" id="SignalP"/>
    </source>
</evidence>
<dbReference type="Gene3D" id="3.10.450.490">
    <property type="match status" value="1"/>
</dbReference>
<dbReference type="Pfam" id="PF18962">
    <property type="entry name" value="Por_Secre_tail"/>
    <property type="match status" value="1"/>
</dbReference>
<evidence type="ECO:0000256" key="6">
    <source>
        <dbReference type="ARBA" id="ARBA00023049"/>
    </source>
</evidence>
<keyword evidence="13" id="KW-1185">Reference proteome</keyword>
<dbReference type="PANTHER" id="PTHR33794:SF1">
    <property type="entry name" value="BACILLOLYSIN"/>
    <property type="match status" value="1"/>
</dbReference>
<dbReference type="InterPro" id="IPR025711">
    <property type="entry name" value="PepSY"/>
</dbReference>
<dbReference type="Proteomes" id="UP001589605">
    <property type="component" value="Unassembled WGS sequence"/>
</dbReference>
<keyword evidence="1" id="KW-0645">Protease</keyword>
<evidence type="ECO:0000259" key="9">
    <source>
        <dbReference type="Pfam" id="PF03413"/>
    </source>
</evidence>
<dbReference type="NCBIfam" id="TIGR04183">
    <property type="entry name" value="Por_Secre_tail"/>
    <property type="match status" value="1"/>
</dbReference>
<accession>A0ABV5EXV7</accession>
<reference evidence="12 13" key="1">
    <citation type="submission" date="2024-09" db="EMBL/GenBank/DDBJ databases">
        <authorList>
            <person name="Sun Q."/>
            <person name="Mori K."/>
        </authorList>
    </citation>
    <scope>NUCLEOTIDE SEQUENCE [LARGE SCALE GENOMIC DNA]</scope>
    <source>
        <strain evidence="12 13">CECT 8286</strain>
    </source>
</reference>
<feature type="domain" description="FTP" evidence="10">
    <location>
        <begin position="47"/>
        <end position="95"/>
    </location>
</feature>
<feature type="signal peptide" evidence="7">
    <location>
        <begin position="1"/>
        <end position="21"/>
    </location>
</feature>
<evidence type="ECO:0000313" key="12">
    <source>
        <dbReference type="EMBL" id="MFB9052014.1"/>
    </source>
</evidence>
<dbReference type="Pfam" id="PF01447">
    <property type="entry name" value="Peptidase_M4"/>
    <property type="match status" value="1"/>
</dbReference>
<evidence type="ECO:0000259" key="8">
    <source>
        <dbReference type="Pfam" id="PF01447"/>
    </source>
</evidence>
<evidence type="ECO:0000259" key="10">
    <source>
        <dbReference type="Pfam" id="PF07504"/>
    </source>
</evidence>
<feature type="domain" description="PepSY" evidence="9">
    <location>
        <begin position="108"/>
        <end position="174"/>
    </location>
</feature>